<dbReference type="AlphaFoldDB" id="A0A9P6NDZ9"/>
<dbReference type="InterPro" id="IPR005135">
    <property type="entry name" value="Endo/exonuclease/phosphatase"/>
</dbReference>
<dbReference type="EMBL" id="MU167284">
    <property type="protein sequence ID" value="KAG0145020.1"/>
    <property type="molecule type" value="Genomic_DNA"/>
</dbReference>
<evidence type="ECO:0000259" key="1">
    <source>
        <dbReference type="Pfam" id="PF14529"/>
    </source>
</evidence>
<organism evidence="2 3">
    <name type="scientific">Cronartium quercuum f. sp. fusiforme G11</name>
    <dbReference type="NCBI Taxonomy" id="708437"/>
    <lineage>
        <taxon>Eukaryota</taxon>
        <taxon>Fungi</taxon>
        <taxon>Dikarya</taxon>
        <taxon>Basidiomycota</taxon>
        <taxon>Pucciniomycotina</taxon>
        <taxon>Pucciniomycetes</taxon>
        <taxon>Pucciniales</taxon>
        <taxon>Coleosporiaceae</taxon>
        <taxon>Cronartium</taxon>
    </lineage>
</organism>
<dbReference type="Pfam" id="PF14529">
    <property type="entry name" value="Exo_endo_phos_2"/>
    <property type="match status" value="1"/>
</dbReference>
<protein>
    <recommendedName>
        <fullName evidence="1">Endonuclease/exonuclease/phosphatase domain-containing protein</fullName>
    </recommendedName>
</protein>
<dbReference type="GO" id="GO:0003824">
    <property type="term" value="F:catalytic activity"/>
    <property type="evidence" value="ECO:0007669"/>
    <property type="project" value="InterPro"/>
</dbReference>
<dbReference type="InterPro" id="IPR036691">
    <property type="entry name" value="Endo/exonu/phosph_ase_sf"/>
</dbReference>
<dbReference type="Gene3D" id="3.60.10.10">
    <property type="entry name" value="Endonuclease/exonuclease/phosphatase"/>
    <property type="match status" value="1"/>
</dbReference>
<reference evidence="2" key="1">
    <citation type="submission" date="2013-11" db="EMBL/GenBank/DDBJ databases">
        <title>Genome sequence of the fusiform rust pathogen reveals effectors for host alternation and coevolution with pine.</title>
        <authorList>
            <consortium name="DOE Joint Genome Institute"/>
            <person name="Smith K."/>
            <person name="Pendleton A."/>
            <person name="Kubisiak T."/>
            <person name="Anderson C."/>
            <person name="Salamov A."/>
            <person name="Aerts A."/>
            <person name="Riley R."/>
            <person name="Clum A."/>
            <person name="Lindquist E."/>
            <person name="Ence D."/>
            <person name="Campbell M."/>
            <person name="Kronenberg Z."/>
            <person name="Feau N."/>
            <person name="Dhillon B."/>
            <person name="Hamelin R."/>
            <person name="Burleigh J."/>
            <person name="Smith J."/>
            <person name="Yandell M."/>
            <person name="Nelson C."/>
            <person name="Grigoriev I."/>
            <person name="Davis J."/>
        </authorList>
    </citation>
    <scope>NUCLEOTIDE SEQUENCE</scope>
    <source>
        <strain evidence="2">G11</strain>
    </source>
</reference>
<feature type="domain" description="Endonuclease/exonuclease/phosphatase" evidence="1">
    <location>
        <begin position="12"/>
        <end position="106"/>
    </location>
</feature>
<feature type="non-terminal residue" evidence="2">
    <location>
        <position position="108"/>
    </location>
</feature>
<evidence type="ECO:0000313" key="3">
    <source>
        <dbReference type="Proteomes" id="UP000886653"/>
    </source>
</evidence>
<dbReference type="SUPFAM" id="SSF56219">
    <property type="entry name" value="DNase I-like"/>
    <property type="match status" value="1"/>
</dbReference>
<accession>A0A9P6NDZ9</accession>
<comment type="caution">
    <text evidence="2">The sequence shown here is derived from an EMBL/GenBank/DDBJ whole genome shotgun (WGS) entry which is preliminary data.</text>
</comment>
<evidence type="ECO:0000313" key="2">
    <source>
        <dbReference type="EMBL" id="KAG0145020.1"/>
    </source>
</evidence>
<keyword evidence="3" id="KW-1185">Reference proteome</keyword>
<gene>
    <name evidence="2" type="ORF">CROQUDRAFT_46404</name>
</gene>
<proteinExistence type="predicted"/>
<name>A0A9P6NDZ9_9BASI</name>
<sequence length="108" mass="12191">MHTLPANLLHLPTILTTDSNLHSTLWNPDHDHNHNTNMDRLVKAMTNVDLSLRFPVGSPTFGLDQSNTLRTCIDLVWVNETANNLIMACLIDSNNKFHHNSDHQALIT</sequence>
<dbReference type="Proteomes" id="UP000886653">
    <property type="component" value="Unassembled WGS sequence"/>
</dbReference>